<dbReference type="Proteomes" id="UP001500731">
    <property type="component" value="Unassembled WGS sequence"/>
</dbReference>
<dbReference type="SMART" id="SM01130">
    <property type="entry name" value="DHDPS"/>
    <property type="match status" value="1"/>
</dbReference>
<dbReference type="Pfam" id="PF00701">
    <property type="entry name" value="DHDPS"/>
    <property type="match status" value="1"/>
</dbReference>
<dbReference type="CDD" id="cd00408">
    <property type="entry name" value="DHDPS-like"/>
    <property type="match status" value="1"/>
</dbReference>
<keyword evidence="3" id="KW-0704">Schiff base</keyword>
<dbReference type="PRINTS" id="PR00146">
    <property type="entry name" value="DHPICSNTHASE"/>
</dbReference>
<protein>
    <submittedName>
        <fullName evidence="5">Dihydrodipicolinate synthase family protein</fullName>
    </submittedName>
</protein>
<dbReference type="InterPro" id="IPR020625">
    <property type="entry name" value="Schiff_base-form_aldolases_AS"/>
</dbReference>
<dbReference type="PANTHER" id="PTHR12128:SF66">
    <property type="entry name" value="4-HYDROXY-2-OXOGLUTARATE ALDOLASE, MITOCHONDRIAL"/>
    <property type="match status" value="1"/>
</dbReference>
<comment type="similarity">
    <text evidence="1 4">Belongs to the DapA family.</text>
</comment>
<evidence type="ECO:0000256" key="3">
    <source>
        <dbReference type="ARBA" id="ARBA00023270"/>
    </source>
</evidence>
<comment type="caution">
    <text evidence="5">The sequence shown here is derived from an EMBL/GenBank/DDBJ whole genome shotgun (WGS) entry which is preliminary data.</text>
</comment>
<organism evidence="5 6">
    <name type="scientific">Microbacterium panaciterrae</name>
    <dbReference type="NCBI Taxonomy" id="985759"/>
    <lineage>
        <taxon>Bacteria</taxon>
        <taxon>Bacillati</taxon>
        <taxon>Actinomycetota</taxon>
        <taxon>Actinomycetes</taxon>
        <taxon>Micrococcales</taxon>
        <taxon>Microbacteriaceae</taxon>
        <taxon>Microbacterium</taxon>
    </lineage>
</organism>
<accession>A0ABP8PTV8</accession>
<evidence type="ECO:0000256" key="4">
    <source>
        <dbReference type="PIRNR" id="PIRNR001365"/>
    </source>
</evidence>
<evidence type="ECO:0000313" key="6">
    <source>
        <dbReference type="Proteomes" id="UP001500731"/>
    </source>
</evidence>
<dbReference type="EMBL" id="BAABGP010000026">
    <property type="protein sequence ID" value="GAA4491797.1"/>
    <property type="molecule type" value="Genomic_DNA"/>
</dbReference>
<evidence type="ECO:0000313" key="5">
    <source>
        <dbReference type="EMBL" id="GAA4491797.1"/>
    </source>
</evidence>
<reference evidence="6" key="1">
    <citation type="journal article" date="2019" name="Int. J. Syst. Evol. Microbiol.">
        <title>The Global Catalogue of Microorganisms (GCM) 10K type strain sequencing project: providing services to taxonomists for standard genome sequencing and annotation.</title>
        <authorList>
            <consortium name="The Broad Institute Genomics Platform"/>
            <consortium name="The Broad Institute Genome Sequencing Center for Infectious Disease"/>
            <person name="Wu L."/>
            <person name="Ma J."/>
        </authorList>
    </citation>
    <scope>NUCLEOTIDE SEQUENCE [LARGE SCALE GENOMIC DNA]</scope>
    <source>
        <strain evidence="6">JCM 17839</strain>
    </source>
</reference>
<keyword evidence="2 4" id="KW-0456">Lyase</keyword>
<proteinExistence type="inferred from homology"/>
<evidence type="ECO:0000256" key="2">
    <source>
        <dbReference type="ARBA" id="ARBA00023239"/>
    </source>
</evidence>
<dbReference type="SUPFAM" id="SSF51569">
    <property type="entry name" value="Aldolase"/>
    <property type="match status" value="1"/>
</dbReference>
<name>A0ABP8PTV8_9MICO</name>
<dbReference type="Gene3D" id="3.20.20.70">
    <property type="entry name" value="Aldolase class I"/>
    <property type="match status" value="1"/>
</dbReference>
<evidence type="ECO:0000256" key="1">
    <source>
        <dbReference type="ARBA" id="ARBA00007592"/>
    </source>
</evidence>
<keyword evidence="6" id="KW-1185">Reference proteome</keyword>
<dbReference type="InterPro" id="IPR002220">
    <property type="entry name" value="DapA-like"/>
</dbReference>
<sequence length="308" mass="32646">MTNTGFDHYQGIIPPVLTPRTADGQVDVESLRHVTAHLVDGGVDGLFVLGSSGEVPYLTTAERDLVVGTVIDEAAGRVPVLAGANDQTTARVVAEAERLHALGIDALVVTTPYYALSNQSEVAEHFRTVRARVDLPLFAYDVPVRTHVKLSATVIRELAEEGVIAGLKDSSGDDVAFRLITLATEDLPQFRVFTGHEVVVDGALLGGAHGAVPGLANVDPAGYARLFAAAKAGDWMAARREQDRLARLFRIVEVIDPQVSPGAAGLGAFKTALQLLGVIESNRMSEPMRALGAADTDRIRGILDEAGL</sequence>
<gene>
    <name evidence="5" type="ORF">GCM10023171_36300</name>
</gene>
<dbReference type="RefSeq" id="WP_345188900.1">
    <property type="nucleotide sequence ID" value="NZ_BAABGP010000026.1"/>
</dbReference>
<dbReference type="PROSITE" id="PS00666">
    <property type="entry name" value="DHDPS_2"/>
    <property type="match status" value="1"/>
</dbReference>
<dbReference type="PIRSF" id="PIRSF001365">
    <property type="entry name" value="DHDPS"/>
    <property type="match status" value="1"/>
</dbReference>
<dbReference type="InterPro" id="IPR013785">
    <property type="entry name" value="Aldolase_TIM"/>
</dbReference>
<dbReference type="PANTHER" id="PTHR12128">
    <property type="entry name" value="DIHYDRODIPICOLINATE SYNTHASE"/>
    <property type="match status" value="1"/>
</dbReference>